<dbReference type="Gene3D" id="3.30.1360.40">
    <property type="match status" value="1"/>
</dbReference>
<comment type="similarity">
    <text evidence="2 5">Belongs to the RRF family.</text>
</comment>
<dbReference type="CDD" id="cd00520">
    <property type="entry name" value="RRF"/>
    <property type="match status" value="1"/>
</dbReference>
<dbReference type="PANTHER" id="PTHR20982">
    <property type="entry name" value="RIBOSOME RECYCLING FACTOR"/>
    <property type="match status" value="1"/>
</dbReference>
<evidence type="ECO:0000256" key="4">
    <source>
        <dbReference type="ARBA" id="ARBA00022917"/>
    </source>
</evidence>
<dbReference type="GO" id="GO:0006415">
    <property type="term" value="P:translational termination"/>
    <property type="evidence" value="ECO:0007669"/>
    <property type="project" value="UniProtKB-UniRule"/>
</dbReference>
<comment type="function">
    <text evidence="5">Responsible for the release of ribosomes from messenger RNA at the termination of protein biosynthesis. May increase the efficiency of translation by recycling ribosomes from one round of translation to another.</text>
</comment>
<dbReference type="RefSeq" id="WP_181754470.1">
    <property type="nucleotide sequence ID" value="NZ_JACEIQ010000027.1"/>
</dbReference>
<dbReference type="InterPro" id="IPR023584">
    <property type="entry name" value="Ribosome_recyc_fac_dom"/>
</dbReference>
<evidence type="ECO:0000256" key="3">
    <source>
        <dbReference type="ARBA" id="ARBA00022490"/>
    </source>
</evidence>
<proteinExistence type="inferred from homology"/>
<comment type="subcellular location">
    <subcellularLocation>
        <location evidence="1 5">Cytoplasm</location>
    </subcellularLocation>
</comment>
<dbReference type="HAMAP" id="MF_00040">
    <property type="entry name" value="RRF"/>
    <property type="match status" value="1"/>
</dbReference>
<evidence type="ECO:0000256" key="2">
    <source>
        <dbReference type="ARBA" id="ARBA00005912"/>
    </source>
</evidence>
<evidence type="ECO:0000256" key="5">
    <source>
        <dbReference type="HAMAP-Rule" id="MF_00040"/>
    </source>
</evidence>
<reference evidence="7 8" key="1">
    <citation type="submission" date="2020-07" db="EMBL/GenBank/DDBJ databases">
        <authorList>
            <person name="Feng H."/>
        </authorList>
    </citation>
    <scope>NUCLEOTIDE SEQUENCE [LARGE SCALE GENOMIC DNA]</scope>
    <source>
        <strain evidence="8">s-10</strain>
    </source>
</reference>
<dbReference type="Gene3D" id="1.10.132.20">
    <property type="entry name" value="Ribosome-recycling factor"/>
    <property type="match status" value="1"/>
</dbReference>
<sequence>MVNQVKNQAEEKMEKAIQVLKRDLLTLRAGRANPAILDKVSVEYYGSEMPINQLANISTPDPRSLLIQPWDKSALSEIERAILKSELGLTPNNDGNVIRITIPPLTEERRNELVKLARKMGEEGKVAIRNIRRDANDELRKLEKNGEIPEDLARRGQDDIQKLTDRFIKEADQVVAGKEKEIMEI</sequence>
<dbReference type="PANTHER" id="PTHR20982:SF3">
    <property type="entry name" value="MITOCHONDRIAL RIBOSOME RECYCLING FACTOR PSEUDO 1"/>
    <property type="match status" value="1"/>
</dbReference>
<dbReference type="InterPro" id="IPR002661">
    <property type="entry name" value="Ribosome_recyc_fac"/>
</dbReference>
<dbReference type="NCBIfam" id="TIGR00496">
    <property type="entry name" value="frr"/>
    <property type="match status" value="1"/>
</dbReference>
<name>A0A7W1WUG1_9BACL</name>
<keyword evidence="4 5" id="KW-0648">Protein biosynthesis</keyword>
<feature type="domain" description="Ribosome recycling factor" evidence="6">
    <location>
        <begin position="20"/>
        <end position="183"/>
    </location>
</feature>
<comment type="caution">
    <text evidence="7">The sequence shown here is derived from an EMBL/GenBank/DDBJ whole genome shotgun (WGS) entry which is preliminary data.</text>
</comment>
<dbReference type="GO" id="GO:0043023">
    <property type="term" value="F:ribosomal large subunit binding"/>
    <property type="evidence" value="ECO:0007669"/>
    <property type="project" value="TreeGrafter"/>
</dbReference>
<gene>
    <name evidence="5 7" type="primary">frr</name>
    <name evidence="7" type="ORF">H1191_18385</name>
</gene>
<dbReference type="AlphaFoldDB" id="A0A7W1WUG1"/>
<organism evidence="7 8">
    <name type="scientific">Paenactinomyces guangxiensis</name>
    <dbReference type="NCBI Taxonomy" id="1490290"/>
    <lineage>
        <taxon>Bacteria</taxon>
        <taxon>Bacillati</taxon>
        <taxon>Bacillota</taxon>
        <taxon>Bacilli</taxon>
        <taxon>Bacillales</taxon>
        <taxon>Thermoactinomycetaceae</taxon>
        <taxon>Paenactinomyces</taxon>
    </lineage>
</organism>
<dbReference type="SUPFAM" id="SSF55194">
    <property type="entry name" value="Ribosome recycling factor, RRF"/>
    <property type="match status" value="1"/>
</dbReference>
<evidence type="ECO:0000256" key="1">
    <source>
        <dbReference type="ARBA" id="ARBA00004496"/>
    </source>
</evidence>
<dbReference type="InterPro" id="IPR036191">
    <property type="entry name" value="RRF_sf"/>
</dbReference>
<dbReference type="FunFam" id="1.10.132.20:FF:000001">
    <property type="entry name" value="Ribosome-recycling factor"/>
    <property type="match status" value="1"/>
</dbReference>
<protein>
    <recommendedName>
        <fullName evidence="5">Ribosome-recycling factor</fullName>
        <shortName evidence="5">RRF</shortName>
    </recommendedName>
    <alternativeName>
        <fullName evidence="5">Ribosome-releasing factor</fullName>
    </alternativeName>
</protein>
<dbReference type="Pfam" id="PF01765">
    <property type="entry name" value="RRF"/>
    <property type="match status" value="1"/>
</dbReference>
<keyword evidence="8" id="KW-1185">Reference proteome</keyword>
<evidence type="ECO:0000259" key="6">
    <source>
        <dbReference type="Pfam" id="PF01765"/>
    </source>
</evidence>
<evidence type="ECO:0000313" key="7">
    <source>
        <dbReference type="EMBL" id="MBA4496237.1"/>
    </source>
</evidence>
<evidence type="ECO:0000313" key="8">
    <source>
        <dbReference type="Proteomes" id="UP000535491"/>
    </source>
</evidence>
<dbReference type="EMBL" id="JACEIQ010000027">
    <property type="protein sequence ID" value="MBA4496237.1"/>
    <property type="molecule type" value="Genomic_DNA"/>
</dbReference>
<keyword evidence="3 5" id="KW-0963">Cytoplasm</keyword>
<dbReference type="FunFam" id="3.30.1360.40:FF:000001">
    <property type="entry name" value="Ribosome-recycling factor"/>
    <property type="match status" value="1"/>
</dbReference>
<dbReference type="GO" id="GO:0005737">
    <property type="term" value="C:cytoplasm"/>
    <property type="evidence" value="ECO:0007669"/>
    <property type="project" value="UniProtKB-SubCell"/>
</dbReference>
<dbReference type="Proteomes" id="UP000535491">
    <property type="component" value="Unassembled WGS sequence"/>
</dbReference>
<accession>A0A7W1WUG1</accession>